<evidence type="ECO:0000256" key="3">
    <source>
        <dbReference type="ARBA" id="ARBA00022525"/>
    </source>
</evidence>
<evidence type="ECO:0000256" key="8">
    <source>
        <dbReference type="ARBA" id="ARBA00039086"/>
    </source>
</evidence>
<keyword evidence="3" id="KW-0964">Secreted</keyword>
<reference evidence="12 13" key="1">
    <citation type="submission" date="2016-03" db="EMBL/GenBank/DDBJ databases">
        <authorList>
            <person name="Ploux O."/>
        </authorList>
    </citation>
    <scope>NUCLEOTIDE SEQUENCE [LARGE SCALE GENOMIC DNA]</scope>
    <source>
        <strain evidence="12 13">R-45363</strain>
    </source>
</reference>
<protein>
    <recommendedName>
        <fullName evidence="11">L-dopachrome isomerase</fullName>
        <ecNumber evidence="8">5.3.2.1</ecNumber>
        <ecNumber evidence="7">5.3.3.12</ecNumber>
    </recommendedName>
    <alternativeName>
        <fullName evidence="9">L-dopachrome tautomerase</fullName>
    </alternativeName>
    <alternativeName>
        <fullName evidence="10">Phenylpyruvate tautomerase</fullName>
    </alternativeName>
</protein>
<dbReference type="RefSeq" id="WP_064010349.1">
    <property type="nucleotide sequence ID" value="NZ_LUUG01000115.1"/>
</dbReference>
<keyword evidence="4" id="KW-0413">Isomerase</keyword>
<evidence type="ECO:0000313" key="12">
    <source>
        <dbReference type="EMBL" id="OAH97859.1"/>
    </source>
</evidence>
<dbReference type="EC" id="5.3.3.12" evidence="7"/>
<evidence type="ECO:0000256" key="10">
    <source>
        <dbReference type="ARBA" id="ARBA00041912"/>
    </source>
</evidence>
<dbReference type="SUPFAM" id="SSF55331">
    <property type="entry name" value="Tautomerase/MIF"/>
    <property type="match status" value="1"/>
</dbReference>
<evidence type="ECO:0000256" key="11">
    <source>
        <dbReference type="ARBA" id="ARBA00042730"/>
    </source>
</evidence>
<comment type="catalytic activity">
    <reaction evidence="5">
        <text>3-phenylpyruvate = enol-phenylpyruvate</text>
        <dbReference type="Rhea" id="RHEA:17097"/>
        <dbReference type="ChEBI" id="CHEBI:16815"/>
        <dbReference type="ChEBI" id="CHEBI:18005"/>
        <dbReference type="EC" id="5.3.2.1"/>
    </reaction>
</comment>
<organism evidence="12 13">
    <name type="scientific">Methylomonas methanica</name>
    <dbReference type="NCBI Taxonomy" id="421"/>
    <lineage>
        <taxon>Bacteria</taxon>
        <taxon>Pseudomonadati</taxon>
        <taxon>Pseudomonadota</taxon>
        <taxon>Gammaproteobacteria</taxon>
        <taxon>Methylococcales</taxon>
        <taxon>Methylococcaceae</taxon>
        <taxon>Methylomonas</taxon>
    </lineage>
</organism>
<evidence type="ECO:0000256" key="2">
    <source>
        <dbReference type="ARBA" id="ARBA00022514"/>
    </source>
</evidence>
<dbReference type="Proteomes" id="UP000078090">
    <property type="component" value="Unassembled WGS sequence"/>
</dbReference>
<dbReference type="Gene3D" id="3.30.429.10">
    <property type="entry name" value="Macrophage Migration Inhibitory Factor"/>
    <property type="match status" value="1"/>
</dbReference>
<evidence type="ECO:0000256" key="5">
    <source>
        <dbReference type="ARBA" id="ARBA00036735"/>
    </source>
</evidence>
<sequence length="115" mass="12612">MPLLKLDTNVTLDTEQKSKMLGELSQLMSKETGKPERYVMIGIAENNAMLFAGSAAPLAYLECKSIGLSSSQAKNLSASICQLLNTRLSIPQDRIYIEFSNCPADFWGWNGSTFG</sequence>
<evidence type="ECO:0000313" key="13">
    <source>
        <dbReference type="Proteomes" id="UP000078090"/>
    </source>
</evidence>
<comment type="catalytic activity">
    <reaction evidence="6">
        <text>L-dopachrome = 5,6-dihydroxyindole-2-carboxylate</text>
        <dbReference type="Rhea" id="RHEA:13041"/>
        <dbReference type="ChEBI" id="CHEBI:16875"/>
        <dbReference type="ChEBI" id="CHEBI:57509"/>
        <dbReference type="EC" id="5.3.3.12"/>
    </reaction>
</comment>
<dbReference type="GO" id="GO:0050178">
    <property type="term" value="F:phenylpyruvate tautomerase activity"/>
    <property type="evidence" value="ECO:0007669"/>
    <property type="project" value="UniProtKB-EC"/>
</dbReference>
<accession>A0A177LY58</accession>
<dbReference type="GO" id="GO:0004167">
    <property type="term" value="F:dopachrome isomerase activity"/>
    <property type="evidence" value="ECO:0007669"/>
    <property type="project" value="UniProtKB-EC"/>
</dbReference>
<gene>
    <name evidence="12" type="ORF">A1332_21070</name>
</gene>
<dbReference type="OrthoDB" id="5769863at2"/>
<dbReference type="InterPro" id="IPR014347">
    <property type="entry name" value="Tautomerase/MIF_sf"/>
</dbReference>
<dbReference type="GO" id="GO:0005615">
    <property type="term" value="C:extracellular space"/>
    <property type="evidence" value="ECO:0007669"/>
    <property type="project" value="UniProtKB-KW"/>
</dbReference>
<dbReference type="Pfam" id="PF01187">
    <property type="entry name" value="MIF"/>
    <property type="match status" value="1"/>
</dbReference>
<name>A0A177LY58_METMH</name>
<dbReference type="AlphaFoldDB" id="A0A177LY58"/>
<dbReference type="InterPro" id="IPR001398">
    <property type="entry name" value="Macrophage_inhib_fac"/>
</dbReference>
<evidence type="ECO:0000256" key="1">
    <source>
        <dbReference type="ARBA" id="ARBA00004613"/>
    </source>
</evidence>
<dbReference type="EMBL" id="LUUG01000115">
    <property type="protein sequence ID" value="OAH97859.1"/>
    <property type="molecule type" value="Genomic_DNA"/>
</dbReference>
<proteinExistence type="predicted"/>
<evidence type="ECO:0000256" key="9">
    <source>
        <dbReference type="ARBA" id="ARBA00041631"/>
    </source>
</evidence>
<evidence type="ECO:0000256" key="4">
    <source>
        <dbReference type="ARBA" id="ARBA00023235"/>
    </source>
</evidence>
<keyword evidence="2" id="KW-0202">Cytokine</keyword>
<dbReference type="GO" id="GO:0005125">
    <property type="term" value="F:cytokine activity"/>
    <property type="evidence" value="ECO:0007669"/>
    <property type="project" value="UniProtKB-KW"/>
</dbReference>
<dbReference type="PANTHER" id="PTHR11954:SF6">
    <property type="entry name" value="MACROPHAGE MIGRATION INHIBITORY FACTOR"/>
    <property type="match status" value="1"/>
</dbReference>
<evidence type="ECO:0000256" key="6">
    <source>
        <dbReference type="ARBA" id="ARBA00036823"/>
    </source>
</evidence>
<comment type="caution">
    <text evidence="12">The sequence shown here is derived from an EMBL/GenBank/DDBJ whole genome shotgun (WGS) entry which is preliminary data.</text>
</comment>
<comment type="subcellular location">
    <subcellularLocation>
        <location evidence="1">Secreted</location>
    </subcellularLocation>
</comment>
<dbReference type="PANTHER" id="PTHR11954">
    <property type="entry name" value="D-DOPACHROME DECARBOXYLASE"/>
    <property type="match status" value="1"/>
</dbReference>
<evidence type="ECO:0000256" key="7">
    <source>
        <dbReference type="ARBA" id="ARBA00038932"/>
    </source>
</evidence>
<dbReference type="EC" id="5.3.2.1" evidence="8"/>